<protein>
    <submittedName>
        <fullName evidence="2">Proteinase inhibitor I3</fullName>
    </submittedName>
</protein>
<dbReference type="InParanoid" id="A0A200QJS9"/>
<dbReference type="PANTHER" id="PTHR33107">
    <property type="entry name" value="KUNITZ TRYPSIN INHIBITOR 2"/>
    <property type="match status" value="1"/>
</dbReference>
<dbReference type="PANTHER" id="PTHR33107:SF5">
    <property type="entry name" value="KUNITZ TRYPSIN INHIBITOR 5"/>
    <property type="match status" value="1"/>
</dbReference>
<dbReference type="OMA" id="MCIVIAY"/>
<dbReference type="PRINTS" id="PR00291">
    <property type="entry name" value="KUNITZINHBTR"/>
</dbReference>
<accession>A0A200QJS9</accession>
<dbReference type="EMBL" id="MVGT01001847">
    <property type="protein sequence ID" value="OVA10726.1"/>
    <property type="molecule type" value="Genomic_DNA"/>
</dbReference>
<dbReference type="FunCoup" id="A0A200QJS9">
    <property type="interactions" value="157"/>
</dbReference>
<organism evidence="2 3">
    <name type="scientific">Macleaya cordata</name>
    <name type="common">Five-seeded plume-poppy</name>
    <name type="synonym">Bocconia cordata</name>
    <dbReference type="NCBI Taxonomy" id="56857"/>
    <lineage>
        <taxon>Eukaryota</taxon>
        <taxon>Viridiplantae</taxon>
        <taxon>Streptophyta</taxon>
        <taxon>Embryophyta</taxon>
        <taxon>Tracheophyta</taxon>
        <taxon>Spermatophyta</taxon>
        <taxon>Magnoliopsida</taxon>
        <taxon>Ranunculales</taxon>
        <taxon>Papaveraceae</taxon>
        <taxon>Papaveroideae</taxon>
        <taxon>Macleaya</taxon>
    </lineage>
</organism>
<sequence length="230" mass="25886">MRTASTTSFLLLLLSLLFFTFETKFSPVSAADAEPEEVRDLTGKILRTGVDYYILSVVRGAGGGGVTLGNNRNGTFCLLDVVQEPLDILKGTPVTFTPVDPKKGVIRVSTDLNIEFSVEVTICMRSLVWQLADFDESTRQYFITTRGVKGNPGIETLSNWFKIERTTTDQYWYKLVYCPTVCDFCKPICKDIGIYFDKDGARRLALLSDEVKRPFLVMFARADDQLIKMN</sequence>
<dbReference type="InterPro" id="IPR002160">
    <property type="entry name" value="Prot_inh_Kunz-lg"/>
</dbReference>
<dbReference type="CDD" id="cd23375">
    <property type="entry name" value="beta-trefoil_STI_VvMLP-like"/>
    <property type="match status" value="1"/>
</dbReference>
<keyword evidence="1" id="KW-0732">Signal</keyword>
<dbReference type="Pfam" id="PF00197">
    <property type="entry name" value="Kunitz_legume"/>
    <property type="match status" value="1"/>
</dbReference>
<comment type="caution">
    <text evidence="2">The sequence shown here is derived from an EMBL/GenBank/DDBJ whole genome shotgun (WGS) entry which is preliminary data.</text>
</comment>
<feature type="chain" id="PRO_5013278693" evidence="1">
    <location>
        <begin position="31"/>
        <end position="230"/>
    </location>
</feature>
<dbReference type="OrthoDB" id="1872570at2759"/>
<evidence type="ECO:0000313" key="3">
    <source>
        <dbReference type="Proteomes" id="UP000195402"/>
    </source>
</evidence>
<dbReference type="Proteomes" id="UP000195402">
    <property type="component" value="Unassembled WGS sequence"/>
</dbReference>
<keyword evidence="3" id="KW-1185">Reference proteome</keyword>
<dbReference type="AlphaFoldDB" id="A0A200QJS9"/>
<dbReference type="SMART" id="SM00452">
    <property type="entry name" value="STI"/>
    <property type="match status" value="1"/>
</dbReference>
<dbReference type="Gene3D" id="2.80.10.50">
    <property type="match status" value="1"/>
</dbReference>
<dbReference type="PROSITE" id="PS00283">
    <property type="entry name" value="SOYBEAN_KUNITZ"/>
    <property type="match status" value="1"/>
</dbReference>
<dbReference type="STRING" id="56857.A0A200QJS9"/>
<dbReference type="InterPro" id="IPR011065">
    <property type="entry name" value="Kunitz_inhibitor_STI-like_sf"/>
</dbReference>
<feature type="signal peptide" evidence="1">
    <location>
        <begin position="1"/>
        <end position="30"/>
    </location>
</feature>
<gene>
    <name evidence="2" type="ORF">BVC80_645g45</name>
</gene>
<name>A0A200QJS9_MACCD</name>
<evidence type="ECO:0000313" key="2">
    <source>
        <dbReference type="EMBL" id="OVA10726.1"/>
    </source>
</evidence>
<dbReference type="GO" id="GO:0004866">
    <property type="term" value="F:endopeptidase inhibitor activity"/>
    <property type="evidence" value="ECO:0007669"/>
    <property type="project" value="InterPro"/>
</dbReference>
<evidence type="ECO:0000256" key="1">
    <source>
        <dbReference type="SAM" id="SignalP"/>
    </source>
</evidence>
<proteinExistence type="predicted"/>
<reference evidence="2 3" key="1">
    <citation type="journal article" date="2017" name="Mol. Plant">
        <title>The Genome of Medicinal Plant Macleaya cordata Provides New Insights into Benzylisoquinoline Alkaloids Metabolism.</title>
        <authorList>
            <person name="Liu X."/>
            <person name="Liu Y."/>
            <person name="Huang P."/>
            <person name="Ma Y."/>
            <person name="Qing Z."/>
            <person name="Tang Q."/>
            <person name="Cao H."/>
            <person name="Cheng P."/>
            <person name="Zheng Y."/>
            <person name="Yuan Z."/>
            <person name="Zhou Y."/>
            <person name="Liu J."/>
            <person name="Tang Z."/>
            <person name="Zhuo Y."/>
            <person name="Zhang Y."/>
            <person name="Yu L."/>
            <person name="Huang J."/>
            <person name="Yang P."/>
            <person name="Peng Q."/>
            <person name="Zhang J."/>
            <person name="Jiang W."/>
            <person name="Zhang Z."/>
            <person name="Lin K."/>
            <person name="Ro D.K."/>
            <person name="Chen X."/>
            <person name="Xiong X."/>
            <person name="Shang Y."/>
            <person name="Huang S."/>
            <person name="Zeng J."/>
        </authorList>
    </citation>
    <scope>NUCLEOTIDE SEQUENCE [LARGE SCALE GENOMIC DNA]</scope>
    <source>
        <strain evidence="3">cv. BLH2017</strain>
        <tissue evidence="2">Root</tissue>
    </source>
</reference>
<dbReference type="SUPFAM" id="SSF50386">
    <property type="entry name" value="STI-like"/>
    <property type="match status" value="1"/>
</dbReference>